<keyword evidence="6 10" id="KW-1133">Transmembrane helix</keyword>
<feature type="transmembrane region" description="Helical" evidence="10">
    <location>
        <begin position="135"/>
        <end position="154"/>
    </location>
</feature>
<dbReference type="GO" id="GO:0042910">
    <property type="term" value="F:xenobiotic transmembrane transporter activity"/>
    <property type="evidence" value="ECO:0007669"/>
    <property type="project" value="InterPro"/>
</dbReference>
<evidence type="ECO:0000256" key="7">
    <source>
        <dbReference type="ARBA" id="ARBA00023065"/>
    </source>
</evidence>
<accession>A0A2G1WF20</accession>
<feature type="transmembrane region" description="Helical" evidence="10">
    <location>
        <begin position="260"/>
        <end position="279"/>
    </location>
</feature>
<evidence type="ECO:0000256" key="8">
    <source>
        <dbReference type="ARBA" id="ARBA00023136"/>
    </source>
</evidence>
<feature type="transmembrane region" description="Helical" evidence="10">
    <location>
        <begin position="323"/>
        <end position="347"/>
    </location>
</feature>
<keyword evidence="5 10" id="KW-0812">Transmembrane</keyword>
<comment type="caution">
    <text evidence="11">The sequence shown here is derived from an EMBL/GenBank/DDBJ whole genome shotgun (WGS) entry which is preliminary data.</text>
</comment>
<keyword evidence="12" id="KW-1185">Reference proteome</keyword>
<dbReference type="EMBL" id="NHOA01000149">
    <property type="protein sequence ID" value="PHQ37584.1"/>
    <property type="molecule type" value="Genomic_DNA"/>
</dbReference>
<dbReference type="InterPro" id="IPR050222">
    <property type="entry name" value="MATE_MdtK"/>
</dbReference>
<comment type="subcellular location">
    <subcellularLocation>
        <location evidence="1">Cell membrane</location>
        <topology evidence="1">Multi-pass membrane protein</topology>
    </subcellularLocation>
</comment>
<feature type="transmembrane region" description="Helical" evidence="10">
    <location>
        <begin position="17"/>
        <end position="38"/>
    </location>
</feature>
<feature type="transmembrane region" description="Helical" evidence="10">
    <location>
        <begin position="411"/>
        <end position="433"/>
    </location>
</feature>
<feature type="transmembrane region" description="Helical" evidence="10">
    <location>
        <begin position="50"/>
        <end position="73"/>
    </location>
</feature>
<gene>
    <name evidence="11" type="ORF">DJ69_16385</name>
</gene>
<feature type="transmembrane region" description="Helical" evidence="10">
    <location>
        <begin position="195"/>
        <end position="221"/>
    </location>
</feature>
<dbReference type="Proteomes" id="UP000222824">
    <property type="component" value="Unassembled WGS sequence"/>
</dbReference>
<evidence type="ECO:0000313" key="12">
    <source>
        <dbReference type="Proteomes" id="UP000222824"/>
    </source>
</evidence>
<evidence type="ECO:0000256" key="10">
    <source>
        <dbReference type="SAM" id="Phobius"/>
    </source>
</evidence>
<organism evidence="11 12">
    <name type="scientific">Halorubrum persicum</name>
    <dbReference type="NCBI Taxonomy" id="1383844"/>
    <lineage>
        <taxon>Archaea</taxon>
        <taxon>Methanobacteriati</taxon>
        <taxon>Methanobacteriota</taxon>
        <taxon>Stenosarchaea group</taxon>
        <taxon>Halobacteria</taxon>
        <taxon>Halobacteriales</taxon>
        <taxon>Haloferacaceae</taxon>
        <taxon>Halorubrum</taxon>
    </lineage>
</organism>
<feature type="transmembrane region" description="Helical" evidence="10">
    <location>
        <begin position="367"/>
        <end position="390"/>
    </location>
</feature>
<dbReference type="PIRSF" id="PIRSF006603">
    <property type="entry name" value="DinF"/>
    <property type="match status" value="1"/>
</dbReference>
<keyword evidence="8 10" id="KW-0472">Membrane</keyword>
<dbReference type="InterPro" id="IPR002528">
    <property type="entry name" value="MATE_fam"/>
</dbReference>
<proteinExistence type="predicted"/>
<keyword evidence="7" id="KW-0406">Ion transport</keyword>
<sequence length="486" mass="48676">MFDVDREAITGGPVGRVLLLLAAPLVAQNLVYVANALVDTFWLGRVSEDAVAAVGLSLPIQSLLGAAVVVAALGTQILVAQRAGDGDAAGARRVAVTGAAVALAVTGAIAVPVVAYSEELVRLLGADPVLAGTTATYLAIIVAVLPLGAVGDTVENCFTAYGDTRAVLHVSVASVLVNLVAAPVLIFGAGPVPALGVAGAALATAISAVVGLGHVLAYAAGIGRDTFRLTREAVAADRSTAREILRVGLPLGGQRGASELVRVLVVGLVAVAGGAAGVAAYTVGARVATLAVVPALGMQQAAQSMIGQNLGADAPERARRTTVVGTGMVVAAFLALGAVQFLFAGAITDFLAPDLTAAGRSLSASYLRILAASYWALGGTYTLLAGFNGASRTRTSLVADLVKYWGVRFPIAVGSVPATATFGAFGVAVAPGLGWGVEAVFWAVAVSNVVGFCGLGAYFRYTTRRGLFGNAADRASDDGNTEPAGD</sequence>
<feature type="transmembrane region" description="Helical" evidence="10">
    <location>
        <begin position="166"/>
        <end position="189"/>
    </location>
</feature>
<evidence type="ECO:0000256" key="1">
    <source>
        <dbReference type="ARBA" id="ARBA00004651"/>
    </source>
</evidence>
<dbReference type="AlphaFoldDB" id="A0A2G1WF20"/>
<feature type="transmembrane region" description="Helical" evidence="10">
    <location>
        <begin position="94"/>
        <end position="115"/>
    </location>
</feature>
<dbReference type="Pfam" id="PF01554">
    <property type="entry name" value="MatE"/>
    <property type="match status" value="2"/>
</dbReference>
<evidence type="ECO:0000256" key="4">
    <source>
        <dbReference type="ARBA" id="ARBA00022475"/>
    </source>
</evidence>
<evidence type="ECO:0000256" key="5">
    <source>
        <dbReference type="ARBA" id="ARBA00022692"/>
    </source>
</evidence>
<dbReference type="RefSeq" id="WP_099256621.1">
    <property type="nucleotide sequence ID" value="NZ_NHOA01000149.1"/>
</dbReference>
<evidence type="ECO:0000313" key="11">
    <source>
        <dbReference type="EMBL" id="PHQ37584.1"/>
    </source>
</evidence>
<keyword evidence="4" id="KW-1003">Cell membrane</keyword>
<dbReference type="CDD" id="cd12082">
    <property type="entry name" value="MATE_like"/>
    <property type="match status" value="1"/>
</dbReference>
<evidence type="ECO:0000256" key="9">
    <source>
        <dbReference type="ARBA" id="ARBA00031636"/>
    </source>
</evidence>
<feature type="transmembrane region" description="Helical" evidence="10">
    <location>
        <begin position="439"/>
        <end position="459"/>
    </location>
</feature>
<dbReference type="GO" id="GO:0015297">
    <property type="term" value="F:antiporter activity"/>
    <property type="evidence" value="ECO:0007669"/>
    <property type="project" value="UniProtKB-KW"/>
</dbReference>
<name>A0A2G1WF20_9EURY</name>
<dbReference type="GO" id="GO:0006811">
    <property type="term" value="P:monoatomic ion transport"/>
    <property type="evidence" value="ECO:0007669"/>
    <property type="project" value="UniProtKB-KW"/>
</dbReference>
<evidence type="ECO:0000256" key="2">
    <source>
        <dbReference type="ARBA" id="ARBA00022448"/>
    </source>
</evidence>
<keyword evidence="2" id="KW-0813">Transport</keyword>
<evidence type="ECO:0000256" key="3">
    <source>
        <dbReference type="ARBA" id="ARBA00022449"/>
    </source>
</evidence>
<dbReference type="GO" id="GO:0005886">
    <property type="term" value="C:plasma membrane"/>
    <property type="evidence" value="ECO:0007669"/>
    <property type="project" value="UniProtKB-SubCell"/>
</dbReference>
<dbReference type="PANTHER" id="PTHR43298:SF2">
    <property type="entry name" value="FMN_FAD EXPORTER YEEO-RELATED"/>
    <property type="match status" value="1"/>
</dbReference>
<keyword evidence="3" id="KW-0050">Antiport</keyword>
<dbReference type="OrthoDB" id="214119at2157"/>
<reference evidence="11 12" key="1">
    <citation type="journal article" date="2014" name="Front. Microbiol.">
        <title>Population and genomic analysis of the genus Halorubrum.</title>
        <authorList>
            <person name="Fullmer M.S."/>
            <person name="Soucy S.M."/>
            <person name="Swithers K.S."/>
            <person name="Makkay A.M."/>
            <person name="Wheeler R."/>
            <person name="Ventosa A."/>
            <person name="Gogarten J.P."/>
            <person name="Papke R.T."/>
        </authorList>
    </citation>
    <scope>NUCLEOTIDE SEQUENCE [LARGE SCALE GENOMIC DNA]</scope>
    <source>
        <strain evidence="11 12">C49</strain>
    </source>
</reference>
<dbReference type="NCBIfam" id="TIGR00797">
    <property type="entry name" value="matE"/>
    <property type="match status" value="1"/>
</dbReference>
<dbReference type="PANTHER" id="PTHR43298">
    <property type="entry name" value="MULTIDRUG RESISTANCE PROTEIN NORM-RELATED"/>
    <property type="match status" value="1"/>
</dbReference>
<dbReference type="InterPro" id="IPR048279">
    <property type="entry name" value="MdtK-like"/>
</dbReference>
<evidence type="ECO:0000256" key="6">
    <source>
        <dbReference type="ARBA" id="ARBA00022989"/>
    </source>
</evidence>
<protein>
    <recommendedName>
        <fullName evidence="9">Multidrug-efflux transporter</fullName>
    </recommendedName>
</protein>